<dbReference type="InterPro" id="IPR053135">
    <property type="entry name" value="AKR2_Oxidoreductase"/>
</dbReference>
<dbReference type="RefSeq" id="WP_154118506.1">
    <property type="nucleotide sequence ID" value="NZ_WJXB01000003.1"/>
</dbReference>
<dbReference type="InterPro" id="IPR020471">
    <property type="entry name" value="AKR"/>
</dbReference>
<dbReference type="Gene3D" id="3.20.20.100">
    <property type="entry name" value="NADP-dependent oxidoreductase domain"/>
    <property type="match status" value="1"/>
</dbReference>
<keyword evidence="3" id="KW-1185">Reference proteome</keyword>
<proteinExistence type="predicted"/>
<dbReference type="PRINTS" id="PR00069">
    <property type="entry name" value="ALDKETRDTASE"/>
</dbReference>
<feature type="domain" description="NADP-dependent oxidoreductase" evidence="1">
    <location>
        <begin position="15"/>
        <end position="300"/>
    </location>
</feature>
<gene>
    <name evidence="2" type="ORF">GJB61_10825</name>
</gene>
<dbReference type="Pfam" id="PF00248">
    <property type="entry name" value="Aldo_ket_red"/>
    <property type="match status" value="1"/>
</dbReference>
<evidence type="ECO:0000313" key="3">
    <source>
        <dbReference type="Proteomes" id="UP000463051"/>
    </source>
</evidence>
<dbReference type="Proteomes" id="UP000463051">
    <property type="component" value="Unassembled WGS sequence"/>
</dbReference>
<evidence type="ECO:0000259" key="1">
    <source>
        <dbReference type="Pfam" id="PF00248"/>
    </source>
</evidence>
<dbReference type="CDD" id="cd19086">
    <property type="entry name" value="AKR_AKR11C1"/>
    <property type="match status" value="1"/>
</dbReference>
<name>A0A7X2H4P1_9BACL</name>
<reference evidence="2 3" key="1">
    <citation type="submission" date="2019-11" db="EMBL/GenBank/DDBJ databases">
        <title>Paenibacillus monticola sp. nov., a novel PGPR strain isolated from mountain sample in China.</title>
        <authorList>
            <person name="Zhao Q."/>
            <person name="Li H.-P."/>
            <person name="Zhang J.-L."/>
        </authorList>
    </citation>
    <scope>NUCLEOTIDE SEQUENCE [LARGE SCALE GENOMIC DNA]</scope>
    <source>
        <strain evidence="2 3">LC-T2</strain>
    </source>
</reference>
<comment type="caution">
    <text evidence="2">The sequence shown here is derived from an EMBL/GenBank/DDBJ whole genome shotgun (WGS) entry which is preliminary data.</text>
</comment>
<dbReference type="SUPFAM" id="SSF51430">
    <property type="entry name" value="NAD(P)-linked oxidoreductase"/>
    <property type="match status" value="1"/>
</dbReference>
<dbReference type="PANTHER" id="PTHR43312:SF1">
    <property type="entry name" value="NADP-DEPENDENT OXIDOREDUCTASE DOMAIN-CONTAINING PROTEIN"/>
    <property type="match status" value="1"/>
</dbReference>
<dbReference type="EMBL" id="WJXB01000003">
    <property type="protein sequence ID" value="MRN53487.1"/>
    <property type="molecule type" value="Genomic_DNA"/>
</dbReference>
<dbReference type="AlphaFoldDB" id="A0A7X2H4P1"/>
<organism evidence="2 3">
    <name type="scientific">Paenibacillus monticola</name>
    <dbReference type="NCBI Taxonomy" id="2666075"/>
    <lineage>
        <taxon>Bacteria</taxon>
        <taxon>Bacillati</taxon>
        <taxon>Bacillota</taxon>
        <taxon>Bacilli</taxon>
        <taxon>Bacillales</taxon>
        <taxon>Paenibacillaceae</taxon>
        <taxon>Paenibacillus</taxon>
    </lineage>
</organism>
<dbReference type="GO" id="GO:0016491">
    <property type="term" value="F:oxidoreductase activity"/>
    <property type="evidence" value="ECO:0007669"/>
    <property type="project" value="InterPro"/>
</dbReference>
<sequence length="311" mass="34609">MNTRRYGNTGKSVSEIGFGAWQLGNRQDWEAMEDTAAISLVHEALDRGLNFFDTAPNYGQGRSEELLGTALAGRRSGAVINTKFGHRADGSIDYAADQIRGSVEQSLIRLQTDYVDSVILHNPPFNVLDGKYGHYDVMEKLKAEGKILAYGVSVDSVPEMLEVIQHTNIGVMEVMFNIFYQETAEAFKLAQDKGIAIIVKVPLDSGWLSGKYNSKSTFAGVRSRWSPEIIEKRAALLEQIKFITNKETTMTMAALRFILAYPEVTTVIPGVRNSTQLIENIAASDAVMPEEQVKRLQELWAKEIKGQELGW</sequence>
<accession>A0A7X2H4P1</accession>
<protein>
    <submittedName>
        <fullName evidence="2">Aldo/keto reductase</fullName>
    </submittedName>
</protein>
<dbReference type="InterPro" id="IPR023210">
    <property type="entry name" value="NADP_OxRdtase_dom"/>
</dbReference>
<dbReference type="PANTHER" id="PTHR43312">
    <property type="entry name" value="D-THREO-ALDOSE 1-DEHYDROGENASE"/>
    <property type="match status" value="1"/>
</dbReference>
<evidence type="ECO:0000313" key="2">
    <source>
        <dbReference type="EMBL" id="MRN53487.1"/>
    </source>
</evidence>
<dbReference type="InterPro" id="IPR036812">
    <property type="entry name" value="NAD(P)_OxRdtase_dom_sf"/>
</dbReference>